<dbReference type="Pfam" id="PF07715">
    <property type="entry name" value="Plug"/>
    <property type="match status" value="1"/>
</dbReference>
<reference evidence="15" key="2">
    <citation type="submission" date="2024-06" db="EMBL/GenBank/DDBJ databases">
        <authorList>
            <person name="Plum-Jensen L.E."/>
            <person name="Schramm A."/>
            <person name="Marshall I.P.G."/>
        </authorList>
    </citation>
    <scope>NUCLEOTIDE SEQUENCE</scope>
    <source>
        <strain evidence="15">Rat1</strain>
    </source>
</reference>
<feature type="domain" description="TonB-dependent receptor plug" evidence="14">
    <location>
        <begin position="46"/>
        <end position="162"/>
    </location>
</feature>
<dbReference type="InterPro" id="IPR036942">
    <property type="entry name" value="Beta-barrel_TonB_sf"/>
</dbReference>
<dbReference type="GO" id="GO:0009279">
    <property type="term" value="C:cell outer membrane"/>
    <property type="evidence" value="ECO:0007669"/>
    <property type="project" value="UniProtKB-SubCell"/>
</dbReference>
<protein>
    <submittedName>
        <fullName evidence="15">TonB-dependent receptor</fullName>
    </submittedName>
</protein>
<keyword evidence="3 10" id="KW-1134">Transmembrane beta strand</keyword>
<name>A0AAU8LZL1_9BACT</name>
<gene>
    <name evidence="15" type="ORF">Q3M24_06115</name>
</gene>
<evidence type="ECO:0000256" key="2">
    <source>
        <dbReference type="ARBA" id="ARBA00022448"/>
    </source>
</evidence>
<dbReference type="AlphaFoldDB" id="A0AAU8LZL1"/>
<evidence type="ECO:0000259" key="14">
    <source>
        <dbReference type="Pfam" id="PF07715"/>
    </source>
</evidence>
<organism evidence="15">
    <name type="scientific">Candidatus Electrothrix aestuarii</name>
    <dbReference type="NCBI Taxonomy" id="3062594"/>
    <lineage>
        <taxon>Bacteria</taxon>
        <taxon>Pseudomonadati</taxon>
        <taxon>Thermodesulfobacteriota</taxon>
        <taxon>Desulfobulbia</taxon>
        <taxon>Desulfobulbales</taxon>
        <taxon>Desulfobulbaceae</taxon>
        <taxon>Candidatus Electrothrix</taxon>
    </lineage>
</organism>
<dbReference type="CDD" id="cd01347">
    <property type="entry name" value="ligand_gated_channel"/>
    <property type="match status" value="1"/>
</dbReference>
<dbReference type="Pfam" id="PF00593">
    <property type="entry name" value="TonB_dep_Rec_b-barrel"/>
    <property type="match status" value="1"/>
</dbReference>
<keyword evidence="5 12" id="KW-0732">Signal</keyword>
<dbReference type="SUPFAM" id="SSF56935">
    <property type="entry name" value="Porins"/>
    <property type="match status" value="1"/>
</dbReference>
<evidence type="ECO:0000259" key="13">
    <source>
        <dbReference type="Pfam" id="PF00593"/>
    </source>
</evidence>
<comment type="similarity">
    <text evidence="10 11">Belongs to the TonB-dependent receptor family.</text>
</comment>
<proteinExistence type="inferred from homology"/>
<dbReference type="Gene3D" id="2.40.170.20">
    <property type="entry name" value="TonB-dependent receptor, beta-barrel domain"/>
    <property type="match status" value="1"/>
</dbReference>
<evidence type="ECO:0000256" key="10">
    <source>
        <dbReference type="PROSITE-ProRule" id="PRU01360"/>
    </source>
</evidence>
<dbReference type="InterPro" id="IPR039426">
    <property type="entry name" value="TonB-dep_rcpt-like"/>
</dbReference>
<dbReference type="InterPro" id="IPR000531">
    <property type="entry name" value="Beta-barrel_TonB"/>
</dbReference>
<dbReference type="KEGG" id="eaj:Q3M24_06115"/>
<comment type="subcellular location">
    <subcellularLocation>
        <location evidence="1 10">Cell outer membrane</location>
        <topology evidence="1 10">Multi-pass membrane protein</topology>
    </subcellularLocation>
</comment>
<feature type="signal peptide" evidence="12">
    <location>
        <begin position="1"/>
        <end position="21"/>
    </location>
</feature>
<dbReference type="PROSITE" id="PS52016">
    <property type="entry name" value="TONB_DEPENDENT_REC_3"/>
    <property type="match status" value="1"/>
</dbReference>
<evidence type="ECO:0000256" key="9">
    <source>
        <dbReference type="ARBA" id="ARBA00023237"/>
    </source>
</evidence>
<feature type="domain" description="TonB-dependent receptor-like beta-barrel" evidence="13">
    <location>
        <begin position="211"/>
        <end position="626"/>
    </location>
</feature>
<dbReference type="InterPro" id="IPR012910">
    <property type="entry name" value="Plug_dom"/>
</dbReference>
<evidence type="ECO:0000313" key="15">
    <source>
        <dbReference type="EMBL" id="XCN74321.1"/>
    </source>
</evidence>
<evidence type="ECO:0000256" key="6">
    <source>
        <dbReference type="ARBA" id="ARBA00023077"/>
    </source>
</evidence>
<accession>A0AAU8LZL1</accession>
<dbReference type="PANTHER" id="PTHR30069:SF29">
    <property type="entry name" value="HEMOGLOBIN AND HEMOGLOBIN-HAPTOGLOBIN-BINDING PROTEIN 1-RELATED"/>
    <property type="match status" value="1"/>
</dbReference>
<dbReference type="Gene3D" id="2.170.130.10">
    <property type="entry name" value="TonB-dependent receptor, plug domain"/>
    <property type="match status" value="1"/>
</dbReference>
<dbReference type="PANTHER" id="PTHR30069">
    <property type="entry name" value="TONB-DEPENDENT OUTER MEMBRANE RECEPTOR"/>
    <property type="match status" value="1"/>
</dbReference>
<dbReference type="GO" id="GO:0044718">
    <property type="term" value="P:siderophore transmembrane transport"/>
    <property type="evidence" value="ECO:0007669"/>
    <property type="project" value="TreeGrafter"/>
</dbReference>
<evidence type="ECO:0000256" key="8">
    <source>
        <dbReference type="ARBA" id="ARBA00023170"/>
    </source>
</evidence>
<dbReference type="InterPro" id="IPR037066">
    <property type="entry name" value="Plug_dom_sf"/>
</dbReference>
<reference evidence="15" key="1">
    <citation type="journal article" date="2024" name="Syst. Appl. Microbiol.">
        <title>First single-strain enrichments of Electrothrix cable bacteria, description of E. aestuarii sp. nov. and E. rattekaaiensis sp. nov., and proposal of a cable bacteria taxonomy following the rules of the SeqCode.</title>
        <authorList>
            <person name="Plum-Jensen L.E."/>
            <person name="Schramm A."/>
            <person name="Marshall I.P.G."/>
        </authorList>
    </citation>
    <scope>NUCLEOTIDE SEQUENCE</scope>
    <source>
        <strain evidence="15">Rat1</strain>
    </source>
</reference>
<evidence type="ECO:0000256" key="11">
    <source>
        <dbReference type="RuleBase" id="RU003357"/>
    </source>
</evidence>
<evidence type="ECO:0000256" key="12">
    <source>
        <dbReference type="SAM" id="SignalP"/>
    </source>
</evidence>
<feature type="chain" id="PRO_5043493517" evidence="12">
    <location>
        <begin position="22"/>
        <end position="651"/>
    </location>
</feature>
<keyword evidence="7 10" id="KW-0472">Membrane</keyword>
<evidence type="ECO:0000256" key="5">
    <source>
        <dbReference type="ARBA" id="ARBA00022729"/>
    </source>
</evidence>
<evidence type="ECO:0000256" key="4">
    <source>
        <dbReference type="ARBA" id="ARBA00022692"/>
    </source>
</evidence>
<keyword evidence="2 10" id="KW-0813">Transport</keyword>
<keyword evidence="6 11" id="KW-0798">TonB box</keyword>
<keyword evidence="9 10" id="KW-0998">Cell outer membrane</keyword>
<evidence type="ECO:0000256" key="7">
    <source>
        <dbReference type="ARBA" id="ARBA00023136"/>
    </source>
</evidence>
<dbReference type="EMBL" id="CP159373">
    <property type="protein sequence ID" value="XCN74321.1"/>
    <property type="molecule type" value="Genomic_DNA"/>
</dbReference>
<keyword evidence="4 10" id="KW-0812">Transmembrane</keyword>
<sequence>MKKQMMPALALAVLLAGTASAQEQAQDKTHALDEVVVTATRTPHTLKDVPVETVVVTRQEIEQSTAQNAIDVLKTVPGINTSVHDDVFGTYTWRANMHGLNFNDGYGLILIDGQRAMGCGQSGGMGEYGIGLNQLPVDMIERIEVVKGPSSALYGSDAMAGVINIITRRTPQQMTARAGASYGWYTIKEKVNADGTTSPASDDGDYRNTSQAYLSFGDKPSERLGYLVNYNYESAQDAGADPIDSDRHSLMAKIDLAANESVDLFLKGEASSYEKEDNREEDSLRLSPGMEWRLSQDTFLAIKGYVYNWDFTHGSPGYAHGYKYGDISYSQGELQYTWYSSDSNTLTLGGELQRQTIDYTIENPTGSVIRVDEEVDTASLYAQDELVLGESLTLVGGLRFDDHSVFDSEVNPKLSLMYTLSESTTLRASAGRSFKSPTIRQLYYNTPYQHGDYYVQSNRDLQPELGLGYSAGIEQWLADDRLILSAGLFRNEVEDMVVREDTGLLYDGLPLQSYYNVDEATTQGLELSARLNLGEFSFNCSYTYTDSENTETGMNLPYVPEHSLALTPSYSYSPYGMTLSGGLSYTGKQYTDSGNTSEIDAHTVVDARIAKQLGKRTTLSLEADNIFDSDKGDDGNYRTGRAFLAKLDYSF</sequence>
<evidence type="ECO:0000256" key="1">
    <source>
        <dbReference type="ARBA" id="ARBA00004571"/>
    </source>
</evidence>
<dbReference type="GO" id="GO:0015344">
    <property type="term" value="F:siderophore uptake transmembrane transporter activity"/>
    <property type="evidence" value="ECO:0007669"/>
    <property type="project" value="TreeGrafter"/>
</dbReference>
<evidence type="ECO:0000256" key="3">
    <source>
        <dbReference type="ARBA" id="ARBA00022452"/>
    </source>
</evidence>
<keyword evidence="8 15" id="KW-0675">Receptor</keyword>